<evidence type="ECO:0000256" key="1">
    <source>
        <dbReference type="ARBA" id="ARBA00004496"/>
    </source>
</evidence>
<gene>
    <name evidence="10" type="primary">qseB_22</name>
    <name evidence="10" type="ORF">GALL_331260</name>
</gene>
<keyword evidence="3" id="KW-0597">Phosphoprotein</keyword>
<sequence>MRVLLVEDDALLGDGIRAGLKQAGFAVDWAQDGQAGKLALETEEYAVIVLDLGLPKLSGTELLKWLRGRASALPVLILTARDKVSDRVAGLNAGADDYLVKPFDLDELIARLHALLRRSAGQTTPLLLHGDIALDPVTHQVRKSGKMVELSAREFTLLHELLLHVDRVQSREQLEQRLYGWGEEVESNSVEVHVHHLRKKLGADLIRTLRGVGYVIDKDVSAS</sequence>
<dbReference type="InterPro" id="IPR001789">
    <property type="entry name" value="Sig_transdc_resp-reg_receiver"/>
</dbReference>
<dbReference type="GO" id="GO:0005829">
    <property type="term" value="C:cytosol"/>
    <property type="evidence" value="ECO:0007669"/>
    <property type="project" value="TreeGrafter"/>
</dbReference>
<keyword evidence="6" id="KW-0238">DNA-binding</keyword>
<evidence type="ECO:0000256" key="3">
    <source>
        <dbReference type="ARBA" id="ARBA00022553"/>
    </source>
</evidence>
<keyword evidence="5" id="KW-0805">Transcription regulation</keyword>
<dbReference type="InterPro" id="IPR011006">
    <property type="entry name" value="CheY-like_superfamily"/>
</dbReference>
<accession>A0A1J5QNC3</accession>
<dbReference type="Pfam" id="PF00486">
    <property type="entry name" value="Trans_reg_C"/>
    <property type="match status" value="1"/>
</dbReference>
<dbReference type="SMART" id="SM00862">
    <property type="entry name" value="Trans_reg_C"/>
    <property type="match status" value="1"/>
</dbReference>
<proteinExistence type="predicted"/>
<comment type="subcellular location">
    <subcellularLocation>
        <location evidence="1">Cytoplasm</location>
    </subcellularLocation>
</comment>
<dbReference type="PROSITE" id="PS50110">
    <property type="entry name" value="RESPONSE_REGULATORY"/>
    <property type="match status" value="1"/>
</dbReference>
<dbReference type="SMART" id="SM00448">
    <property type="entry name" value="REC"/>
    <property type="match status" value="1"/>
</dbReference>
<dbReference type="Gene3D" id="3.40.50.2300">
    <property type="match status" value="1"/>
</dbReference>
<dbReference type="CDD" id="cd00383">
    <property type="entry name" value="trans_reg_C"/>
    <property type="match status" value="1"/>
</dbReference>
<keyword evidence="7" id="KW-0804">Transcription</keyword>
<dbReference type="SUPFAM" id="SSF46894">
    <property type="entry name" value="C-terminal effector domain of the bipartite response regulators"/>
    <property type="match status" value="1"/>
</dbReference>
<evidence type="ECO:0000256" key="7">
    <source>
        <dbReference type="ARBA" id="ARBA00023163"/>
    </source>
</evidence>
<dbReference type="GO" id="GO:0032993">
    <property type="term" value="C:protein-DNA complex"/>
    <property type="evidence" value="ECO:0007669"/>
    <property type="project" value="TreeGrafter"/>
</dbReference>
<evidence type="ECO:0000259" key="9">
    <source>
        <dbReference type="PROSITE" id="PS51755"/>
    </source>
</evidence>
<keyword evidence="2" id="KW-0963">Cytoplasm</keyword>
<evidence type="ECO:0000313" key="10">
    <source>
        <dbReference type="EMBL" id="OIQ85054.1"/>
    </source>
</evidence>
<evidence type="ECO:0000256" key="5">
    <source>
        <dbReference type="ARBA" id="ARBA00023015"/>
    </source>
</evidence>
<feature type="domain" description="OmpR/PhoB-type" evidence="9">
    <location>
        <begin position="124"/>
        <end position="218"/>
    </location>
</feature>
<dbReference type="PANTHER" id="PTHR48111">
    <property type="entry name" value="REGULATOR OF RPOS"/>
    <property type="match status" value="1"/>
</dbReference>
<dbReference type="InterPro" id="IPR036388">
    <property type="entry name" value="WH-like_DNA-bd_sf"/>
</dbReference>
<dbReference type="GO" id="GO:0000156">
    <property type="term" value="F:phosphorelay response regulator activity"/>
    <property type="evidence" value="ECO:0007669"/>
    <property type="project" value="TreeGrafter"/>
</dbReference>
<dbReference type="InterPro" id="IPR016032">
    <property type="entry name" value="Sig_transdc_resp-reg_C-effctor"/>
</dbReference>
<dbReference type="Gene3D" id="1.10.10.10">
    <property type="entry name" value="Winged helix-like DNA-binding domain superfamily/Winged helix DNA-binding domain"/>
    <property type="match status" value="1"/>
</dbReference>
<dbReference type="InterPro" id="IPR039420">
    <property type="entry name" value="WalR-like"/>
</dbReference>
<comment type="caution">
    <text evidence="10">The sequence shown here is derived from an EMBL/GenBank/DDBJ whole genome shotgun (WGS) entry which is preliminary data.</text>
</comment>
<evidence type="ECO:0000256" key="4">
    <source>
        <dbReference type="ARBA" id="ARBA00023012"/>
    </source>
</evidence>
<name>A0A1J5QNC3_9ZZZZ</name>
<dbReference type="GO" id="GO:0000976">
    <property type="term" value="F:transcription cis-regulatory region binding"/>
    <property type="evidence" value="ECO:0007669"/>
    <property type="project" value="TreeGrafter"/>
</dbReference>
<evidence type="ECO:0000256" key="2">
    <source>
        <dbReference type="ARBA" id="ARBA00022490"/>
    </source>
</evidence>
<keyword evidence="4" id="KW-0902">Two-component regulatory system</keyword>
<evidence type="ECO:0000256" key="6">
    <source>
        <dbReference type="ARBA" id="ARBA00023125"/>
    </source>
</evidence>
<dbReference type="Gene3D" id="6.10.250.690">
    <property type="match status" value="1"/>
</dbReference>
<organism evidence="10">
    <name type="scientific">mine drainage metagenome</name>
    <dbReference type="NCBI Taxonomy" id="410659"/>
    <lineage>
        <taxon>unclassified sequences</taxon>
        <taxon>metagenomes</taxon>
        <taxon>ecological metagenomes</taxon>
    </lineage>
</organism>
<dbReference type="GO" id="GO:0006355">
    <property type="term" value="P:regulation of DNA-templated transcription"/>
    <property type="evidence" value="ECO:0007669"/>
    <property type="project" value="InterPro"/>
</dbReference>
<dbReference type="AlphaFoldDB" id="A0A1J5QNC3"/>
<dbReference type="Pfam" id="PF00072">
    <property type="entry name" value="Response_reg"/>
    <property type="match status" value="1"/>
</dbReference>
<dbReference type="EMBL" id="MLJW01000572">
    <property type="protein sequence ID" value="OIQ85054.1"/>
    <property type="molecule type" value="Genomic_DNA"/>
</dbReference>
<feature type="domain" description="Response regulatory" evidence="8">
    <location>
        <begin position="2"/>
        <end position="116"/>
    </location>
</feature>
<dbReference type="CDD" id="cd17624">
    <property type="entry name" value="REC_OmpR_PmrA-like"/>
    <property type="match status" value="1"/>
</dbReference>
<dbReference type="FunFam" id="3.40.50.2300:FF:000002">
    <property type="entry name" value="DNA-binding response regulator PhoP"/>
    <property type="match status" value="1"/>
</dbReference>
<dbReference type="InterPro" id="IPR001867">
    <property type="entry name" value="OmpR/PhoB-type_DNA-bd"/>
</dbReference>
<protein>
    <submittedName>
        <fullName evidence="10">Transcriptional regulatory protein QseB</fullName>
    </submittedName>
</protein>
<dbReference type="PROSITE" id="PS51755">
    <property type="entry name" value="OMPR_PHOB"/>
    <property type="match status" value="1"/>
</dbReference>
<dbReference type="SUPFAM" id="SSF52172">
    <property type="entry name" value="CheY-like"/>
    <property type="match status" value="1"/>
</dbReference>
<evidence type="ECO:0000259" key="8">
    <source>
        <dbReference type="PROSITE" id="PS50110"/>
    </source>
</evidence>
<reference evidence="10" key="1">
    <citation type="submission" date="2016-10" db="EMBL/GenBank/DDBJ databases">
        <title>Sequence of Gallionella enrichment culture.</title>
        <authorList>
            <person name="Poehlein A."/>
            <person name="Muehling M."/>
            <person name="Daniel R."/>
        </authorList>
    </citation>
    <scope>NUCLEOTIDE SEQUENCE</scope>
</reference>
<dbReference type="PANTHER" id="PTHR48111:SF35">
    <property type="entry name" value="TRANSCRIPTIONAL REGULATORY PROTEIN QSEB"/>
    <property type="match status" value="1"/>
</dbReference>